<feature type="chain" id="PRO_5009162925" description="Phospholipase C/D domain-containing protein" evidence="1">
    <location>
        <begin position="25"/>
        <end position="822"/>
    </location>
</feature>
<dbReference type="Gene3D" id="2.130.10.130">
    <property type="entry name" value="Integrin alpha, N-terminal"/>
    <property type="match status" value="1"/>
</dbReference>
<reference evidence="4" key="1">
    <citation type="submission" date="2016-04" db="EMBL/GenBank/DDBJ databases">
        <title>Comparative genomics of biotechnologically important yeasts.</title>
        <authorList>
            <consortium name="DOE Joint Genome Institute"/>
            <person name="Riley R."/>
            <person name="Haridas S."/>
            <person name="Wolfe K.H."/>
            <person name="Lopes M.R."/>
            <person name="Hittinger C.T."/>
            <person name="Goker M."/>
            <person name="Salamov A."/>
            <person name="Wisecaver J."/>
            <person name="Long T.M."/>
            <person name="Aerts A.L."/>
            <person name="Barry K."/>
            <person name="Choi C."/>
            <person name="Clum A."/>
            <person name="Coughlan A.Y."/>
            <person name="Deshpande S."/>
            <person name="Douglass A.P."/>
            <person name="Hanson S.J."/>
            <person name="Klenk H.-P."/>
            <person name="Labutti K."/>
            <person name="Lapidus A."/>
            <person name="Lindquist E."/>
            <person name="Lipzen A."/>
            <person name="Meier-Kolthoff J.P."/>
            <person name="Ohm R.A."/>
            <person name="Otillar R.P."/>
            <person name="Pangilinan J."/>
            <person name="Peng Y."/>
            <person name="Rokas A."/>
            <person name="Rosa C.A."/>
            <person name="Scheuner C."/>
            <person name="Sibirny A.A."/>
            <person name="Slot J.C."/>
            <person name="Stielow J.B."/>
            <person name="Sun H."/>
            <person name="Kurtzman C.P."/>
            <person name="Blackwell M."/>
            <person name="Grigoriev I.V."/>
            <person name="Jeffries T.W."/>
        </authorList>
    </citation>
    <scope>NUCLEOTIDE SEQUENCE [LARGE SCALE GENOMIC DNA]</scope>
    <source>
        <strain evidence="4">NRRL YB-2248</strain>
    </source>
</reference>
<dbReference type="InterPro" id="IPR028994">
    <property type="entry name" value="Integrin_alpha_N"/>
</dbReference>
<name>A0A1E4SUM3_9ASCO</name>
<evidence type="ECO:0000256" key="1">
    <source>
        <dbReference type="SAM" id="SignalP"/>
    </source>
</evidence>
<evidence type="ECO:0000259" key="2">
    <source>
        <dbReference type="Pfam" id="PF00882"/>
    </source>
</evidence>
<dbReference type="Proteomes" id="UP000094801">
    <property type="component" value="Unassembled WGS sequence"/>
</dbReference>
<dbReference type="GO" id="GO:0031012">
    <property type="term" value="C:extracellular matrix"/>
    <property type="evidence" value="ECO:0007669"/>
    <property type="project" value="TreeGrafter"/>
</dbReference>
<proteinExistence type="predicted"/>
<organism evidence="3 4">
    <name type="scientific">[Candida] arabinofermentans NRRL YB-2248</name>
    <dbReference type="NCBI Taxonomy" id="983967"/>
    <lineage>
        <taxon>Eukaryota</taxon>
        <taxon>Fungi</taxon>
        <taxon>Dikarya</taxon>
        <taxon>Ascomycota</taxon>
        <taxon>Saccharomycotina</taxon>
        <taxon>Pichiomycetes</taxon>
        <taxon>Pichiales</taxon>
        <taxon>Pichiaceae</taxon>
        <taxon>Ogataea</taxon>
        <taxon>Ogataea/Candida clade</taxon>
    </lineage>
</organism>
<evidence type="ECO:0000313" key="3">
    <source>
        <dbReference type="EMBL" id="ODV83132.1"/>
    </source>
</evidence>
<dbReference type="PANTHER" id="PTHR23221">
    <property type="entry name" value="GLYCOSYLPHOSPHATIDYLINOSITOL PHOSPHOLIPASE D"/>
    <property type="match status" value="1"/>
</dbReference>
<dbReference type="OrthoDB" id="5317514at2759"/>
<dbReference type="InterPro" id="IPR029002">
    <property type="entry name" value="PLPC/GPLD1"/>
</dbReference>
<keyword evidence="1" id="KW-0732">Signal</keyword>
<accession>A0A1E4SUM3</accession>
<dbReference type="AlphaFoldDB" id="A0A1E4SUM3"/>
<dbReference type="STRING" id="983967.A0A1E4SUM3"/>
<dbReference type="SUPFAM" id="SSF69318">
    <property type="entry name" value="Integrin alpha N-terminal domain"/>
    <property type="match status" value="1"/>
</dbReference>
<keyword evidence="4" id="KW-1185">Reference proteome</keyword>
<feature type="signal peptide" evidence="1">
    <location>
        <begin position="1"/>
        <end position="24"/>
    </location>
</feature>
<sequence length="822" mass="91779">MMIPFLSIALHSLVACWLLPFVSCAGVSTHITLASRIHPYLPDDIKEFTNEYYAGAFHPDAFYGCFGKSEAAEEAHWPPFLLKALEYYHKQNTTNLPLKAFIYGIFTHQVADVSWHNLYHQQGLLEQLSQVEFGGNYSKAHTFLDTGGDFLVLTKQFGNVNKLKLASLLKFYTASWEIPEDDLLDIYTEMGYEITSTELNLCMFKGYLALQGEVAAIESTDEKSSLYYLIKSPLLRETLDDYYYGGLNEIINSIRICMDGLNSWFENDLDESMDPWEICSTFVKHKINSEEEDEPSTTVEEKSTLSNKLPHKIQFPLINVEKTKNEELFSPIYLSSLVANSQFGSSLQIGNYINGKVSIAIGAQYDDIVGSVYVMPILDIFENSEFIYSMKSKPSQLQLSDRSNLQFPSRFGHSMTNWKIDGVEFLVISEPGTSTIKVFSAVSNQLIAVITNGAATSVDGSKGVKELGMILETNDINDDGFDDLIVGSSYSDLDGKYQRGFVNVLSGYLFAGLNSNTFYSNFFRDADGVLYLDSKKLSIGQYQIPSTMIQSNSYEQFATTVGFTQNHTLIGVNSLGAVLMLSKDGVFQDKITAPEKLEKNETMMIQTNDYDNTRVVSYDSHLFGFNFILTGSYNETVDWALISASSETNGVCVLCGAVYLYLIQDNKSKFISKITPKLRIANKHSYFGSNAIHFNIEQAGGGLNKVLISSDGFAEGMGAIWILDIDSIIKTYDSTEQEFIQVELEGDEENDDDYSLKSHKHGKLLILGPDGVGFTGFGKSMECFTFNEVGYLAVGMPYFGYSELFNDNLKVSGKVGIYRLGK</sequence>
<dbReference type="PANTHER" id="PTHR23221:SF7">
    <property type="entry name" value="PHOSPHATIDYLINOSITOL-GLYCAN-SPECIFIC PHOSPHOLIPASE D"/>
    <property type="match status" value="1"/>
</dbReference>
<evidence type="ECO:0000313" key="4">
    <source>
        <dbReference type="Proteomes" id="UP000094801"/>
    </source>
</evidence>
<dbReference type="Pfam" id="PF00882">
    <property type="entry name" value="Zn_dep_PLPC"/>
    <property type="match status" value="1"/>
</dbReference>
<feature type="domain" description="Phospholipase C/D" evidence="2">
    <location>
        <begin position="29"/>
        <end position="164"/>
    </location>
</feature>
<dbReference type="EMBL" id="KV453867">
    <property type="protein sequence ID" value="ODV83132.1"/>
    <property type="molecule type" value="Genomic_DNA"/>
</dbReference>
<dbReference type="GO" id="GO:0004621">
    <property type="term" value="F:glycosylphosphatidylinositol phospholipase D activity"/>
    <property type="evidence" value="ECO:0007669"/>
    <property type="project" value="TreeGrafter"/>
</dbReference>
<gene>
    <name evidence="3" type="ORF">CANARDRAFT_19740</name>
</gene>
<protein>
    <recommendedName>
        <fullName evidence="2">Phospholipase C/D domain-containing protein</fullName>
    </recommendedName>
</protein>